<gene>
    <name evidence="3" type="ORF">PF005_g1871</name>
    <name evidence="1" type="ORF">PF009_g2684</name>
    <name evidence="2" type="ORF">PF011_g1824</name>
</gene>
<evidence type="ECO:0000313" key="1">
    <source>
        <dbReference type="EMBL" id="KAE8947736.1"/>
    </source>
</evidence>
<dbReference type="EMBL" id="QXGB01000047">
    <property type="protein sequence ID" value="KAE9234466.1"/>
    <property type="molecule type" value="Genomic_DNA"/>
</dbReference>
<keyword evidence="5" id="KW-1185">Reference proteome</keyword>
<sequence length="96" mass="10596">MDRHVNAVNGVKWLKLSALTLFLGCLLSERMIPVLSKITTLMPLTRVVTIKVLGAGKMTFIGIGQGHHARHERDEHSVRDGREDGNGLLLVEIKQG</sequence>
<name>A0A6A3ZCT2_9STRA</name>
<dbReference type="Proteomes" id="UP000429523">
    <property type="component" value="Unassembled WGS sequence"/>
</dbReference>
<evidence type="ECO:0000313" key="5">
    <source>
        <dbReference type="Proteomes" id="UP000433483"/>
    </source>
</evidence>
<evidence type="ECO:0000313" key="2">
    <source>
        <dbReference type="EMBL" id="KAE9027897.1"/>
    </source>
</evidence>
<dbReference type="EMBL" id="QXGF01000072">
    <property type="protein sequence ID" value="KAE8947736.1"/>
    <property type="molecule type" value="Genomic_DNA"/>
</dbReference>
<reference evidence="4 5" key="1">
    <citation type="submission" date="2018-08" db="EMBL/GenBank/DDBJ databases">
        <title>Genomic investigation of the strawberry pathogen Phytophthora fragariae indicates pathogenicity is determined by transcriptional variation in three key races.</title>
        <authorList>
            <person name="Adams T.M."/>
            <person name="Armitage A.D."/>
            <person name="Sobczyk M.K."/>
            <person name="Bates H.J."/>
            <person name="Dunwell J.M."/>
            <person name="Nellist C.F."/>
            <person name="Harrison R.J."/>
        </authorList>
    </citation>
    <scope>NUCLEOTIDE SEQUENCE [LARGE SCALE GENOMIC DNA]</scope>
    <source>
        <strain evidence="3 5">NOV-27</strain>
        <strain evidence="1 4">NOV-9</strain>
        <strain evidence="2 6">SCRP245</strain>
    </source>
</reference>
<evidence type="ECO:0000313" key="4">
    <source>
        <dbReference type="Proteomes" id="UP000429523"/>
    </source>
</evidence>
<comment type="caution">
    <text evidence="3">The sequence shown here is derived from an EMBL/GenBank/DDBJ whole genome shotgun (WGS) entry which is preliminary data.</text>
</comment>
<protein>
    <submittedName>
        <fullName evidence="3">Uncharacterized protein</fullName>
    </submittedName>
</protein>
<dbReference type="EMBL" id="QXFW01000052">
    <property type="protein sequence ID" value="KAE9027897.1"/>
    <property type="molecule type" value="Genomic_DNA"/>
</dbReference>
<evidence type="ECO:0000313" key="3">
    <source>
        <dbReference type="EMBL" id="KAE9234466.1"/>
    </source>
</evidence>
<dbReference type="Proteomes" id="UP000460718">
    <property type="component" value="Unassembled WGS sequence"/>
</dbReference>
<evidence type="ECO:0000313" key="6">
    <source>
        <dbReference type="Proteomes" id="UP000460718"/>
    </source>
</evidence>
<organism evidence="3 5">
    <name type="scientific">Phytophthora fragariae</name>
    <dbReference type="NCBI Taxonomy" id="53985"/>
    <lineage>
        <taxon>Eukaryota</taxon>
        <taxon>Sar</taxon>
        <taxon>Stramenopiles</taxon>
        <taxon>Oomycota</taxon>
        <taxon>Peronosporomycetes</taxon>
        <taxon>Peronosporales</taxon>
        <taxon>Peronosporaceae</taxon>
        <taxon>Phytophthora</taxon>
    </lineage>
</organism>
<dbReference type="AlphaFoldDB" id="A0A6A3ZCT2"/>
<dbReference type="Proteomes" id="UP000433483">
    <property type="component" value="Unassembled WGS sequence"/>
</dbReference>
<accession>A0A6A3ZCT2</accession>
<proteinExistence type="predicted"/>